<evidence type="ECO:0000313" key="1">
    <source>
        <dbReference type="EMBL" id="OGF78187.1"/>
    </source>
</evidence>
<dbReference type="EMBL" id="MFHI01000032">
    <property type="protein sequence ID" value="OGF78187.1"/>
    <property type="molecule type" value="Genomic_DNA"/>
</dbReference>
<dbReference type="Pfam" id="PF02635">
    <property type="entry name" value="DsrE"/>
    <property type="match status" value="1"/>
</dbReference>
<proteinExistence type="predicted"/>
<dbReference type="InterPro" id="IPR003787">
    <property type="entry name" value="Sulphur_relay_DsrE/F-like"/>
</dbReference>
<protein>
    <submittedName>
        <fullName evidence="1">Uncharacterized protein</fullName>
    </submittedName>
</protein>
<name>A0A1F5WRH6_9BACT</name>
<gene>
    <name evidence="1" type="ORF">A2W54_03740</name>
</gene>
<comment type="caution">
    <text evidence="1">The sequence shown here is derived from an EMBL/GenBank/DDBJ whole genome shotgun (WGS) entry which is preliminary data.</text>
</comment>
<dbReference type="Gene3D" id="3.40.1260.10">
    <property type="entry name" value="DsrEFH-like"/>
    <property type="match status" value="1"/>
</dbReference>
<dbReference type="SUPFAM" id="SSF75169">
    <property type="entry name" value="DsrEFH-like"/>
    <property type="match status" value="1"/>
</dbReference>
<sequence length="108" mass="12144">MKLGIILQSNKPEHIWNTLRLGIAALKEKHSVQINLMNEGVEAEDIPDSEDFDISKKIQEFKDLKGVILACETCLKVRSKSESKVCPVTTMKDLVKMVEESDKVLVFG</sequence>
<evidence type="ECO:0000313" key="2">
    <source>
        <dbReference type="Proteomes" id="UP000178425"/>
    </source>
</evidence>
<organism evidence="1 2">
    <name type="scientific">Candidatus Giovannonibacteria bacterium RIFCSPHIGHO2_02_43_13</name>
    <dbReference type="NCBI Taxonomy" id="1798330"/>
    <lineage>
        <taxon>Bacteria</taxon>
        <taxon>Candidatus Giovannoniibacteriota</taxon>
    </lineage>
</organism>
<dbReference type="InterPro" id="IPR027396">
    <property type="entry name" value="DsrEFH-like"/>
</dbReference>
<accession>A0A1F5WRH6</accession>
<dbReference type="AlphaFoldDB" id="A0A1F5WRH6"/>
<reference evidence="1 2" key="1">
    <citation type="journal article" date="2016" name="Nat. Commun.">
        <title>Thousands of microbial genomes shed light on interconnected biogeochemical processes in an aquifer system.</title>
        <authorList>
            <person name="Anantharaman K."/>
            <person name="Brown C.T."/>
            <person name="Hug L.A."/>
            <person name="Sharon I."/>
            <person name="Castelle C.J."/>
            <person name="Probst A.J."/>
            <person name="Thomas B.C."/>
            <person name="Singh A."/>
            <person name="Wilkins M.J."/>
            <person name="Karaoz U."/>
            <person name="Brodie E.L."/>
            <person name="Williams K.H."/>
            <person name="Hubbard S.S."/>
            <person name="Banfield J.F."/>
        </authorList>
    </citation>
    <scope>NUCLEOTIDE SEQUENCE [LARGE SCALE GENOMIC DNA]</scope>
</reference>
<dbReference type="Proteomes" id="UP000178425">
    <property type="component" value="Unassembled WGS sequence"/>
</dbReference>